<dbReference type="GO" id="GO:0003700">
    <property type="term" value="F:DNA-binding transcription factor activity"/>
    <property type="evidence" value="ECO:0007669"/>
    <property type="project" value="TreeGrafter"/>
</dbReference>
<feature type="domain" description="HTH cro/C1-type" evidence="2">
    <location>
        <begin position="4"/>
        <end position="58"/>
    </location>
</feature>
<dbReference type="Pfam" id="PF01381">
    <property type="entry name" value="HTH_3"/>
    <property type="match status" value="1"/>
</dbReference>
<dbReference type="AlphaFoldDB" id="X1DT30"/>
<keyword evidence="1" id="KW-0238">DNA-binding</keyword>
<dbReference type="GO" id="GO:0003677">
    <property type="term" value="F:DNA binding"/>
    <property type="evidence" value="ECO:0007669"/>
    <property type="project" value="UniProtKB-KW"/>
</dbReference>
<accession>X1DT30</accession>
<organism evidence="3">
    <name type="scientific">marine sediment metagenome</name>
    <dbReference type="NCBI Taxonomy" id="412755"/>
    <lineage>
        <taxon>unclassified sequences</taxon>
        <taxon>metagenomes</taxon>
        <taxon>ecological metagenomes</taxon>
    </lineage>
</organism>
<dbReference type="Gene3D" id="1.10.260.40">
    <property type="entry name" value="lambda repressor-like DNA-binding domains"/>
    <property type="match status" value="1"/>
</dbReference>
<dbReference type="InterPro" id="IPR050807">
    <property type="entry name" value="TransReg_Diox_bact_type"/>
</dbReference>
<dbReference type="GO" id="GO:0005829">
    <property type="term" value="C:cytosol"/>
    <property type="evidence" value="ECO:0007669"/>
    <property type="project" value="TreeGrafter"/>
</dbReference>
<dbReference type="InterPro" id="IPR010982">
    <property type="entry name" value="Lambda_DNA-bd_dom_sf"/>
</dbReference>
<sequence length="70" mass="7643">MNGLKALREKRVITQEELSSASGVGVATISRLETGRVKPSTKTTRALAKALGISPEELRELLVLEQQRLL</sequence>
<dbReference type="SMART" id="SM00530">
    <property type="entry name" value="HTH_XRE"/>
    <property type="match status" value="1"/>
</dbReference>
<dbReference type="PANTHER" id="PTHR46797:SF1">
    <property type="entry name" value="METHYLPHOSPHONATE SYNTHASE"/>
    <property type="match status" value="1"/>
</dbReference>
<proteinExistence type="predicted"/>
<reference evidence="3" key="1">
    <citation type="journal article" date="2014" name="Front. Microbiol.">
        <title>High frequency of phylogenetically diverse reductive dehalogenase-homologous genes in deep subseafloor sedimentary metagenomes.</title>
        <authorList>
            <person name="Kawai M."/>
            <person name="Futagami T."/>
            <person name="Toyoda A."/>
            <person name="Takaki Y."/>
            <person name="Nishi S."/>
            <person name="Hori S."/>
            <person name="Arai W."/>
            <person name="Tsubouchi T."/>
            <person name="Morono Y."/>
            <person name="Uchiyama I."/>
            <person name="Ito T."/>
            <person name="Fujiyama A."/>
            <person name="Inagaki F."/>
            <person name="Takami H."/>
        </authorList>
    </citation>
    <scope>NUCLEOTIDE SEQUENCE</scope>
    <source>
        <strain evidence="3">Expedition CK06-06</strain>
    </source>
</reference>
<dbReference type="CDD" id="cd00093">
    <property type="entry name" value="HTH_XRE"/>
    <property type="match status" value="1"/>
</dbReference>
<evidence type="ECO:0000256" key="1">
    <source>
        <dbReference type="ARBA" id="ARBA00023125"/>
    </source>
</evidence>
<dbReference type="PROSITE" id="PS50943">
    <property type="entry name" value="HTH_CROC1"/>
    <property type="match status" value="1"/>
</dbReference>
<protein>
    <recommendedName>
        <fullName evidence="2">HTH cro/C1-type domain-containing protein</fullName>
    </recommendedName>
</protein>
<dbReference type="PANTHER" id="PTHR46797">
    <property type="entry name" value="HTH-TYPE TRANSCRIPTIONAL REGULATOR"/>
    <property type="match status" value="1"/>
</dbReference>
<comment type="caution">
    <text evidence="3">The sequence shown here is derived from an EMBL/GenBank/DDBJ whole genome shotgun (WGS) entry which is preliminary data.</text>
</comment>
<dbReference type="InterPro" id="IPR001387">
    <property type="entry name" value="Cro/C1-type_HTH"/>
</dbReference>
<gene>
    <name evidence="3" type="ORF">S03H2_07364</name>
</gene>
<dbReference type="SUPFAM" id="SSF47413">
    <property type="entry name" value="lambda repressor-like DNA-binding domains"/>
    <property type="match status" value="1"/>
</dbReference>
<dbReference type="EMBL" id="BARU01003388">
    <property type="protein sequence ID" value="GAH23317.1"/>
    <property type="molecule type" value="Genomic_DNA"/>
</dbReference>
<name>X1DT30_9ZZZZ</name>
<evidence type="ECO:0000259" key="2">
    <source>
        <dbReference type="PROSITE" id="PS50943"/>
    </source>
</evidence>
<evidence type="ECO:0000313" key="3">
    <source>
        <dbReference type="EMBL" id="GAH23317.1"/>
    </source>
</evidence>